<dbReference type="InterPro" id="IPR001000">
    <property type="entry name" value="GH10_dom"/>
</dbReference>
<evidence type="ECO:0000256" key="3">
    <source>
        <dbReference type="ARBA" id="ARBA00022651"/>
    </source>
</evidence>
<evidence type="ECO:0000256" key="11">
    <source>
        <dbReference type="RuleBase" id="RU361174"/>
    </source>
</evidence>
<dbReference type="Pfam" id="PF00331">
    <property type="entry name" value="Glyco_hydro_10"/>
    <property type="match status" value="2"/>
</dbReference>
<dbReference type="GO" id="GO:0045493">
    <property type="term" value="P:xylan catabolic process"/>
    <property type="evidence" value="ECO:0007669"/>
    <property type="project" value="UniProtKB-KW"/>
</dbReference>
<dbReference type="Gene3D" id="2.60.120.260">
    <property type="entry name" value="Galactose-binding domain-like"/>
    <property type="match status" value="1"/>
</dbReference>
<dbReference type="PANTHER" id="PTHR31490">
    <property type="entry name" value="GLYCOSYL HYDROLASE"/>
    <property type="match status" value="1"/>
</dbReference>
<evidence type="ECO:0000256" key="5">
    <source>
        <dbReference type="ARBA" id="ARBA00022737"/>
    </source>
</evidence>
<accession>A0A562SH88</accession>
<dbReference type="Pfam" id="PF02018">
    <property type="entry name" value="CBM_4_9"/>
    <property type="match status" value="1"/>
</dbReference>
<protein>
    <recommendedName>
        <fullName evidence="11">Beta-xylanase</fullName>
        <ecNumber evidence="11">3.2.1.8</ecNumber>
    </recommendedName>
</protein>
<keyword evidence="9 11" id="KW-0624">Polysaccharide degradation</keyword>
<evidence type="ECO:0000256" key="6">
    <source>
        <dbReference type="ARBA" id="ARBA00022801"/>
    </source>
</evidence>
<organism evidence="13 14">
    <name type="scientific">Lacibacter cauensis</name>
    <dbReference type="NCBI Taxonomy" id="510947"/>
    <lineage>
        <taxon>Bacteria</taxon>
        <taxon>Pseudomonadati</taxon>
        <taxon>Bacteroidota</taxon>
        <taxon>Chitinophagia</taxon>
        <taxon>Chitinophagales</taxon>
        <taxon>Chitinophagaceae</taxon>
        <taxon>Lacibacter</taxon>
    </lineage>
</organism>
<dbReference type="Gene3D" id="3.20.20.80">
    <property type="entry name" value="Glycosidases"/>
    <property type="match status" value="2"/>
</dbReference>
<keyword evidence="3 13" id="KW-0858">Xylan degradation</keyword>
<dbReference type="InterPro" id="IPR044846">
    <property type="entry name" value="GH10"/>
</dbReference>
<evidence type="ECO:0000256" key="9">
    <source>
        <dbReference type="ARBA" id="ARBA00023326"/>
    </source>
</evidence>
<feature type="active site" description="Nucleophile" evidence="10">
    <location>
        <position position="509"/>
    </location>
</feature>
<keyword evidence="7 11" id="KW-0119">Carbohydrate metabolism</keyword>
<evidence type="ECO:0000256" key="7">
    <source>
        <dbReference type="ARBA" id="ARBA00023277"/>
    </source>
</evidence>
<keyword evidence="4" id="KW-0732">Signal</keyword>
<name>A0A562SH88_9BACT</name>
<dbReference type="InterPro" id="IPR031158">
    <property type="entry name" value="GH10_AS"/>
</dbReference>
<dbReference type="PROSITE" id="PS51760">
    <property type="entry name" value="GH10_2"/>
    <property type="match status" value="1"/>
</dbReference>
<dbReference type="SUPFAM" id="SSF49785">
    <property type="entry name" value="Galactose-binding domain-like"/>
    <property type="match status" value="1"/>
</dbReference>
<comment type="catalytic activity">
    <reaction evidence="1 11">
        <text>Endohydrolysis of (1-&gt;4)-beta-D-xylosidic linkages in xylans.</text>
        <dbReference type="EC" id="3.2.1.8"/>
    </reaction>
</comment>
<keyword evidence="5" id="KW-0677">Repeat</keyword>
<keyword evidence="6 11" id="KW-0378">Hydrolase</keyword>
<dbReference type="PRINTS" id="PR00134">
    <property type="entry name" value="GLHYDRLASE10"/>
</dbReference>
<evidence type="ECO:0000313" key="13">
    <source>
        <dbReference type="EMBL" id="TWI80635.1"/>
    </source>
</evidence>
<dbReference type="AlphaFoldDB" id="A0A562SH88"/>
<dbReference type="InterPro" id="IPR017853">
    <property type="entry name" value="GH"/>
</dbReference>
<dbReference type="InterPro" id="IPR003305">
    <property type="entry name" value="CenC_carb-bd"/>
</dbReference>
<sequence length="599" mass="64470">MQSVFADTADCHHACTKKQFLHATNLCKINATNSINFHSTKTVECNRSFIIFGCTKTITTLKKLITGLLLLSMLAISCKKKSGTNTGGTVPTPAAESAPLKSVATYPIGAAGSNFSFINTALSSAILKRDFNAITFENEMKNNALVNSSGAYNFTTADAMVAAAQAANLQVHGHVLAWHAQAQGGYYRSILSAAAPSATNLLQNPGFENGDATGFTAYTVLNSGNPAGTATIAVGAGAAEVRTGTRSLKVVNPTAYGNEQWRVQVASDAVTLEVGKQYQISYWVKALTANGSIRLSTQPSALYQADQTIGTSWQQVTWLITANTAQTRIVFDLGNSSNTYFIDDVSVNEMIGGGTSGNNYAKVDSLLKTTIYTIAGHFKGKVRGWDVINEMFADGPAGAIRNNTNTANASNNDVFVWSEYLGRDFGVKAFTYAAEADPQAKLFINDYNLEFSTAKLDSLIAYVNEIRGRGAKVDGIGTQMHVSINTSKTQIDNHFIKLAATGLLVHVSELDIGVNTNNASSVVFSADLENAQADLYNYIVTSYMRHVPKAQRYGITIWGTLDNQSWRYKSGADYPLLYTATGVKKRAYEFVLRALQSGL</sequence>
<evidence type="ECO:0000256" key="1">
    <source>
        <dbReference type="ARBA" id="ARBA00000681"/>
    </source>
</evidence>
<keyword evidence="8 11" id="KW-0326">Glycosidase</keyword>
<dbReference type="EC" id="3.2.1.8" evidence="11"/>
<evidence type="ECO:0000313" key="14">
    <source>
        <dbReference type="Proteomes" id="UP000316167"/>
    </source>
</evidence>
<evidence type="ECO:0000256" key="4">
    <source>
        <dbReference type="ARBA" id="ARBA00022729"/>
    </source>
</evidence>
<dbReference type="SMART" id="SM00633">
    <property type="entry name" value="Glyco_10"/>
    <property type="match status" value="1"/>
</dbReference>
<comment type="caution">
    <text evidence="13">The sequence shown here is derived from an EMBL/GenBank/DDBJ whole genome shotgun (WGS) entry which is preliminary data.</text>
</comment>
<dbReference type="PROSITE" id="PS00591">
    <property type="entry name" value="GH10_1"/>
    <property type="match status" value="1"/>
</dbReference>
<evidence type="ECO:0000256" key="2">
    <source>
        <dbReference type="ARBA" id="ARBA00007495"/>
    </source>
</evidence>
<reference evidence="13 14" key="1">
    <citation type="journal article" date="2015" name="Stand. Genomic Sci.">
        <title>Genomic Encyclopedia of Bacterial and Archaeal Type Strains, Phase III: the genomes of soil and plant-associated and newly described type strains.</title>
        <authorList>
            <person name="Whitman W.B."/>
            <person name="Woyke T."/>
            <person name="Klenk H.P."/>
            <person name="Zhou Y."/>
            <person name="Lilburn T.G."/>
            <person name="Beck B.J."/>
            <person name="De Vos P."/>
            <person name="Vandamme P."/>
            <person name="Eisen J.A."/>
            <person name="Garrity G."/>
            <person name="Hugenholtz P."/>
            <person name="Kyrpides N.C."/>
        </authorList>
    </citation>
    <scope>NUCLEOTIDE SEQUENCE [LARGE SCALE GENOMIC DNA]</scope>
    <source>
        <strain evidence="13 14">CGMCC 1.7271</strain>
    </source>
</reference>
<dbReference type="InterPro" id="IPR008979">
    <property type="entry name" value="Galactose-bd-like_sf"/>
</dbReference>
<dbReference type="SUPFAM" id="SSF51445">
    <property type="entry name" value="(Trans)glycosidases"/>
    <property type="match status" value="1"/>
</dbReference>
<evidence type="ECO:0000256" key="8">
    <source>
        <dbReference type="ARBA" id="ARBA00023295"/>
    </source>
</evidence>
<dbReference type="GO" id="GO:0031176">
    <property type="term" value="F:endo-1,4-beta-xylanase activity"/>
    <property type="evidence" value="ECO:0007669"/>
    <property type="project" value="UniProtKB-EC"/>
</dbReference>
<dbReference type="Proteomes" id="UP000316167">
    <property type="component" value="Unassembled WGS sequence"/>
</dbReference>
<comment type="similarity">
    <text evidence="2 11">Belongs to the glycosyl hydrolase 10 (cellulase F) family.</text>
</comment>
<gene>
    <name evidence="13" type="ORF">IQ13_3314</name>
</gene>
<dbReference type="PANTHER" id="PTHR31490:SF88">
    <property type="entry name" value="BETA-XYLANASE"/>
    <property type="match status" value="1"/>
</dbReference>
<evidence type="ECO:0000259" key="12">
    <source>
        <dbReference type="PROSITE" id="PS51760"/>
    </source>
</evidence>
<feature type="domain" description="GH10" evidence="12">
    <location>
        <begin position="94"/>
        <end position="594"/>
    </location>
</feature>
<evidence type="ECO:0000256" key="10">
    <source>
        <dbReference type="PROSITE-ProRule" id="PRU10061"/>
    </source>
</evidence>
<keyword evidence="14" id="KW-1185">Reference proteome</keyword>
<proteinExistence type="inferred from homology"/>
<dbReference type="EMBL" id="VLLE01000005">
    <property type="protein sequence ID" value="TWI80635.1"/>
    <property type="molecule type" value="Genomic_DNA"/>
</dbReference>